<evidence type="ECO:0000313" key="2">
    <source>
        <dbReference type="Proteomes" id="UP001152622"/>
    </source>
</evidence>
<evidence type="ECO:0000313" key="1">
    <source>
        <dbReference type="EMBL" id="KAJ8335238.1"/>
    </source>
</evidence>
<protein>
    <submittedName>
        <fullName evidence="1">Uncharacterized protein</fullName>
    </submittedName>
</protein>
<keyword evidence="2" id="KW-1185">Reference proteome</keyword>
<name>A0A9Q1EAF6_SYNKA</name>
<gene>
    <name evidence="1" type="ORF">SKAU_G00408770</name>
</gene>
<proteinExistence type="predicted"/>
<reference evidence="1" key="1">
    <citation type="journal article" date="2023" name="Science">
        <title>Genome structures resolve the early diversification of teleost fishes.</title>
        <authorList>
            <person name="Parey E."/>
            <person name="Louis A."/>
            <person name="Montfort J."/>
            <person name="Bouchez O."/>
            <person name="Roques C."/>
            <person name="Iampietro C."/>
            <person name="Lluch J."/>
            <person name="Castinel A."/>
            <person name="Donnadieu C."/>
            <person name="Desvignes T."/>
            <person name="Floi Bucao C."/>
            <person name="Jouanno E."/>
            <person name="Wen M."/>
            <person name="Mejri S."/>
            <person name="Dirks R."/>
            <person name="Jansen H."/>
            <person name="Henkel C."/>
            <person name="Chen W.J."/>
            <person name="Zahm M."/>
            <person name="Cabau C."/>
            <person name="Klopp C."/>
            <person name="Thompson A.W."/>
            <person name="Robinson-Rechavi M."/>
            <person name="Braasch I."/>
            <person name="Lecointre G."/>
            <person name="Bobe J."/>
            <person name="Postlethwait J.H."/>
            <person name="Berthelot C."/>
            <person name="Roest Crollius H."/>
            <person name="Guiguen Y."/>
        </authorList>
    </citation>
    <scope>NUCLEOTIDE SEQUENCE</scope>
    <source>
        <strain evidence="1">WJC10195</strain>
    </source>
</reference>
<sequence length="147" mass="16481">MGHLRSPGECQCLYVLQKALSRVTAAVRRGAHLSARRSEPSSQHRRCYTGAADSIARPDVQLRHPKRNFHWRKKKILEPDPATSGYPTGERRFQPGVLEKRCDTTMSAGSHVIVAVAGLSNLRAFALLCFAGQHIKDWRNKAVHESR</sequence>
<dbReference type="EMBL" id="JAINUF010000021">
    <property type="protein sequence ID" value="KAJ8335238.1"/>
    <property type="molecule type" value="Genomic_DNA"/>
</dbReference>
<dbReference type="Proteomes" id="UP001152622">
    <property type="component" value="Chromosome 21"/>
</dbReference>
<comment type="caution">
    <text evidence="1">The sequence shown here is derived from an EMBL/GenBank/DDBJ whole genome shotgun (WGS) entry which is preliminary data.</text>
</comment>
<accession>A0A9Q1EAF6</accession>
<organism evidence="1 2">
    <name type="scientific">Synaphobranchus kaupii</name>
    <name type="common">Kaup's arrowtooth eel</name>
    <dbReference type="NCBI Taxonomy" id="118154"/>
    <lineage>
        <taxon>Eukaryota</taxon>
        <taxon>Metazoa</taxon>
        <taxon>Chordata</taxon>
        <taxon>Craniata</taxon>
        <taxon>Vertebrata</taxon>
        <taxon>Euteleostomi</taxon>
        <taxon>Actinopterygii</taxon>
        <taxon>Neopterygii</taxon>
        <taxon>Teleostei</taxon>
        <taxon>Anguilliformes</taxon>
        <taxon>Synaphobranchidae</taxon>
        <taxon>Synaphobranchus</taxon>
    </lineage>
</organism>
<dbReference type="AlphaFoldDB" id="A0A9Q1EAF6"/>